<dbReference type="PANTHER" id="PTHR30309:SF0">
    <property type="entry name" value="GLYCEROL-3-PHOSPHATE ACYLTRANSFERASE-RELATED"/>
    <property type="match status" value="1"/>
</dbReference>
<dbReference type="GeneID" id="90995239"/>
<feature type="transmembrane region" description="Helical" evidence="10">
    <location>
        <begin position="111"/>
        <end position="133"/>
    </location>
</feature>
<evidence type="ECO:0000313" key="12">
    <source>
        <dbReference type="Proteomes" id="UP000184114"/>
    </source>
</evidence>
<dbReference type="EC" id="2.3.1.275" evidence="10"/>
<dbReference type="UniPathway" id="UPA00085"/>
<keyword evidence="1 10" id="KW-1003">Cell membrane</keyword>
<accession>A0A1M4ZS08</accession>
<evidence type="ECO:0000256" key="2">
    <source>
        <dbReference type="ARBA" id="ARBA00022516"/>
    </source>
</evidence>
<keyword evidence="6 10" id="KW-0443">Lipid metabolism</keyword>
<dbReference type="STRING" id="1123404.SAMN02745784_03152"/>
<comment type="pathway">
    <text evidence="10">Lipid metabolism; phospholipid metabolism.</text>
</comment>
<feature type="transmembrane region" description="Helical" evidence="10">
    <location>
        <begin position="81"/>
        <end position="99"/>
    </location>
</feature>
<comment type="subcellular location">
    <subcellularLocation>
        <location evidence="10">Cell membrane</location>
        <topology evidence="10">Multi-pass membrane protein</topology>
    </subcellularLocation>
</comment>
<organism evidence="11 12">
    <name type="scientific">Tissierella praeacuta DSM 18095</name>
    <dbReference type="NCBI Taxonomy" id="1123404"/>
    <lineage>
        <taxon>Bacteria</taxon>
        <taxon>Bacillati</taxon>
        <taxon>Bacillota</taxon>
        <taxon>Tissierellia</taxon>
        <taxon>Tissierellales</taxon>
        <taxon>Tissierellaceae</taxon>
        <taxon>Tissierella</taxon>
    </lineage>
</organism>
<gene>
    <name evidence="10" type="primary">plsY</name>
    <name evidence="11" type="ORF">SAMN02745784_03152</name>
</gene>
<proteinExistence type="inferred from homology"/>
<keyword evidence="8 10" id="KW-0594">Phospholipid biosynthesis</keyword>
<evidence type="ECO:0000256" key="3">
    <source>
        <dbReference type="ARBA" id="ARBA00022679"/>
    </source>
</evidence>
<evidence type="ECO:0000256" key="4">
    <source>
        <dbReference type="ARBA" id="ARBA00022692"/>
    </source>
</evidence>
<comment type="catalytic activity">
    <reaction evidence="10">
        <text>an acyl phosphate + sn-glycerol 3-phosphate = a 1-acyl-sn-glycero-3-phosphate + phosphate</text>
        <dbReference type="Rhea" id="RHEA:34075"/>
        <dbReference type="ChEBI" id="CHEBI:43474"/>
        <dbReference type="ChEBI" id="CHEBI:57597"/>
        <dbReference type="ChEBI" id="CHEBI:57970"/>
        <dbReference type="ChEBI" id="CHEBI:59918"/>
        <dbReference type="EC" id="2.3.1.275"/>
    </reaction>
</comment>
<comment type="subunit">
    <text evidence="10">Probably interacts with PlsX.</text>
</comment>
<keyword evidence="4 10" id="KW-0812">Transmembrane</keyword>
<dbReference type="PANTHER" id="PTHR30309">
    <property type="entry name" value="INNER MEMBRANE PROTEIN YGIH"/>
    <property type="match status" value="1"/>
</dbReference>
<keyword evidence="12" id="KW-1185">Reference proteome</keyword>
<keyword evidence="2 10" id="KW-0444">Lipid biosynthesis</keyword>
<dbReference type="EMBL" id="FQTY01000029">
    <property type="protein sequence ID" value="SHF20356.1"/>
    <property type="molecule type" value="Genomic_DNA"/>
</dbReference>
<dbReference type="Pfam" id="PF02660">
    <property type="entry name" value="G3P_acyltransf"/>
    <property type="match status" value="1"/>
</dbReference>
<dbReference type="HAMAP" id="MF_01043">
    <property type="entry name" value="PlsY"/>
    <property type="match status" value="1"/>
</dbReference>
<feature type="transmembrane region" description="Helical" evidence="10">
    <location>
        <begin position="54"/>
        <end position="75"/>
    </location>
</feature>
<keyword evidence="11" id="KW-0012">Acyltransferase</keyword>
<dbReference type="RefSeq" id="WP_072978038.1">
    <property type="nucleotide sequence ID" value="NZ_FQTY01000029.1"/>
</dbReference>
<evidence type="ECO:0000256" key="1">
    <source>
        <dbReference type="ARBA" id="ARBA00022475"/>
    </source>
</evidence>
<comment type="function">
    <text evidence="10">Catalyzes the transfer of an acyl group from acyl-phosphate (acyl-PO(4)) to glycerol-3-phosphate (G3P) to form lysophosphatidic acid (LPA). This enzyme utilizes acyl-phosphate as fatty acyl donor, but not acyl-CoA or acyl-ACP.</text>
</comment>
<evidence type="ECO:0000256" key="7">
    <source>
        <dbReference type="ARBA" id="ARBA00023136"/>
    </source>
</evidence>
<keyword evidence="3 10" id="KW-0808">Transferase</keyword>
<evidence type="ECO:0000256" key="6">
    <source>
        <dbReference type="ARBA" id="ARBA00023098"/>
    </source>
</evidence>
<protein>
    <recommendedName>
        <fullName evidence="10">Glycerol-3-phosphate acyltransferase</fullName>
    </recommendedName>
    <alternativeName>
        <fullName evidence="10">Acyl-PO4 G3P acyltransferase</fullName>
    </alternativeName>
    <alternativeName>
        <fullName evidence="10">Acyl-phosphate--glycerol-3-phosphate acyltransferase</fullName>
    </alternativeName>
    <alternativeName>
        <fullName evidence="10">G3P acyltransferase</fullName>
        <shortName evidence="10">GPAT</shortName>
        <ecNumber evidence="10">2.3.1.275</ecNumber>
    </alternativeName>
    <alternativeName>
        <fullName evidence="10">Lysophosphatidic acid synthase</fullName>
        <shortName evidence="10">LPA synthase</shortName>
    </alternativeName>
</protein>
<keyword evidence="9 10" id="KW-1208">Phospholipid metabolism</keyword>
<evidence type="ECO:0000256" key="5">
    <source>
        <dbReference type="ARBA" id="ARBA00022989"/>
    </source>
</evidence>
<evidence type="ECO:0000256" key="8">
    <source>
        <dbReference type="ARBA" id="ARBA00023209"/>
    </source>
</evidence>
<evidence type="ECO:0000256" key="9">
    <source>
        <dbReference type="ARBA" id="ARBA00023264"/>
    </source>
</evidence>
<sequence>MRIFITILLSYLIGCFSSAYFLGKVSQNIDIRNYGSGNAGATNALRVLGKKMGILTFVLDILKGLIAVLIGKYIAGFNGSLLAGIFVVLGHDFPIFLGFKGGKGVATSFGVLLLLNWKVALICLVIASTVIIFTKYVSLGSIAACTTAPLAIVLTSDIVNKNLYLTIWFLAALTVYKHKANMARLFRGEENKLGKNI</sequence>
<dbReference type="SMART" id="SM01207">
    <property type="entry name" value="G3P_acyltransf"/>
    <property type="match status" value="1"/>
</dbReference>
<keyword evidence="5 10" id="KW-1133">Transmembrane helix</keyword>
<keyword evidence="7 10" id="KW-0472">Membrane</keyword>
<dbReference type="GO" id="GO:0043772">
    <property type="term" value="F:acyl-phosphate glycerol-3-phosphate acyltransferase activity"/>
    <property type="evidence" value="ECO:0007669"/>
    <property type="project" value="UniProtKB-UniRule"/>
</dbReference>
<name>A0A1M4ZS08_9FIRM</name>
<evidence type="ECO:0000256" key="10">
    <source>
        <dbReference type="HAMAP-Rule" id="MF_01043"/>
    </source>
</evidence>
<comment type="similarity">
    <text evidence="10">Belongs to the PlsY family.</text>
</comment>
<dbReference type="NCBIfam" id="TIGR00023">
    <property type="entry name" value="glycerol-3-phosphate 1-O-acyltransferase PlsY"/>
    <property type="match status" value="1"/>
</dbReference>
<dbReference type="Proteomes" id="UP000184114">
    <property type="component" value="Unassembled WGS sequence"/>
</dbReference>
<dbReference type="InterPro" id="IPR003811">
    <property type="entry name" value="G3P_acylTferase_PlsY"/>
</dbReference>
<dbReference type="GO" id="GO:0005886">
    <property type="term" value="C:plasma membrane"/>
    <property type="evidence" value="ECO:0007669"/>
    <property type="project" value="UniProtKB-SubCell"/>
</dbReference>
<evidence type="ECO:0000313" key="11">
    <source>
        <dbReference type="EMBL" id="SHF20356.1"/>
    </source>
</evidence>
<dbReference type="AlphaFoldDB" id="A0A1M4ZS08"/>
<reference evidence="12" key="1">
    <citation type="submission" date="2016-11" db="EMBL/GenBank/DDBJ databases">
        <authorList>
            <person name="Varghese N."/>
            <person name="Submissions S."/>
        </authorList>
    </citation>
    <scope>NUCLEOTIDE SEQUENCE [LARGE SCALE GENOMIC DNA]</scope>
    <source>
        <strain evidence="12">DSM 18095</strain>
    </source>
</reference>
<dbReference type="GO" id="GO:0008654">
    <property type="term" value="P:phospholipid biosynthetic process"/>
    <property type="evidence" value="ECO:0007669"/>
    <property type="project" value="UniProtKB-UniRule"/>
</dbReference>
<feature type="transmembrane region" description="Helical" evidence="10">
    <location>
        <begin position="6"/>
        <end position="23"/>
    </location>
</feature>